<comment type="caution">
    <text evidence="3">The sequence shown here is derived from an EMBL/GenBank/DDBJ whole genome shotgun (WGS) entry which is preliminary data.</text>
</comment>
<feature type="repeat" description="PPR" evidence="1">
    <location>
        <begin position="330"/>
        <end position="364"/>
    </location>
</feature>
<feature type="repeat" description="PPR" evidence="1">
    <location>
        <begin position="913"/>
        <end position="947"/>
    </location>
</feature>
<dbReference type="OrthoDB" id="185373at2759"/>
<accession>A0A9W7YG24</accession>
<feature type="region of interest" description="Disordered" evidence="2">
    <location>
        <begin position="1"/>
        <end position="20"/>
    </location>
</feature>
<protein>
    <recommendedName>
        <fullName evidence="5">Pentacotripeptide-repeat region of PRORP domain-containing protein</fullName>
    </recommendedName>
</protein>
<dbReference type="AlphaFoldDB" id="A0A9W7YG24"/>
<feature type="compositionally biased region" description="Basic and acidic residues" evidence="2">
    <location>
        <begin position="1008"/>
        <end position="1019"/>
    </location>
</feature>
<dbReference type="Proteomes" id="UP001143981">
    <property type="component" value="Unassembled WGS sequence"/>
</dbReference>
<keyword evidence="4" id="KW-1185">Reference proteome</keyword>
<name>A0A9W7YG24_9FUNG</name>
<organism evidence="3 4">
    <name type="scientific">Coemansia biformis</name>
    <dbReference type="NCBI Taxonomy" id="1286918"/>
    <lineage>
        <taxon>Eukaryota</taxon>
        <taxon>Fungi</taxon>
        <taxon>Fungi incertae sedis</taxon>
        <taxon>Zoopagomycota</taxon>
        <taxon>Kickxellomycotina</taxon>
        <taxon>Kickxellomycetes</taxon>
        <taxon>Kickxellales</taxon>
        <taxon>Kickxellaceae</taxon>
        <taxon>Coemansia</taxon>
    </lineage>
</organism>
<evidence type="ECO:0008006" key="5">
    <source>
        <dbReference type="Google" id="ProtNLM"/>
    </source>
</evidence>
<evidence type="ECO:0000313" key="3">
    <source>
        <dbReference type="EMBL" id="KAJ1734622.1"/>
    </source>
</evidence>
<reference evidence="3" key="1">
    <citation type="submission" date="2022-07" db="EMBL/GenBank/DDBJ databases">
        <title>Phylogenomic reconstructions and comparative analyses of Kickxellomycotina fungi.</title>
        <authorList>
            <person name="Reynolds N.K."/>
            <person name="Stajich J.E."/>
            <person name="Barry K."/>
            <person name="Grigoriev I.V."/>
            <person name="Crous P."/>
            <person name="Smith M.E."/>
        </authorList>
    </citation>
    <scope>NUCLEOTIDE SEQUENCE</scope>
    <source>
        <strain evidence="3">BCRC 34381</strain>
    </source>
</reference>
<dbReference type="PROSITE" id="PS51375">
    <property type="entry name" value="PPR"/>
    <property type="match status" value="2"/>
</dbReference>
<evidence type="ECO:0000256" key="1">
    <source>
        <dbReference type="PROSITE-ProRule" id="PRU00708"/>
    </source>
</evidence>
<proteinExistence type="predicted"/>
<sequence length="1240" mass="135577">MHAARSTHEPAGGACTQTDREWSGEVRMAAALRGLAQTGSPAQREAVWGLYERMATLGTGAHRLSLETLLLLIELLAGDTDTVRVLGRISSVLGDVTSRDRFTDSEMGAVRRLWDEIAGSRKSPTVWAPFVKARRPAAGARRKTEAPMLRAAAGVLDSGMFASTGPSLAPRTAAGAAEADLAVVELRRLIQLPPICVNPAGVWRAYRAAIDTQRTPAADGRLTGDDMKGLIAFCSSLGKLAGERFLAQIEVDLATDPDLFPGKYQALIYTYAKLGLLEHSRRLYAAARKGDSSDTEDSIDWHMCCALVVSMRHREGYAMFDRLVERDRATPHMYAMLIRECVLMQNRGKAFALFDDMCSRGIQPTCLAANMLATACALEKDAAVSSLRLRSVIAWMRSWRMSPDSGFFIGLLKGYDRTGQYDMFDGLLARLRARNIQSIAELDKVVMNNAARRNNSKLTVSMAELAAQLPNSVPSVVRALCSVDRPDCVRRLVDLAQWPENNITANLRLELAMSDPAVAIKPLQLQNRVLGMLGHGFTPTFRLSKKVLDFIWLYGGRQLAIEAYEKLARAGIHKSIDILALALRLYARSPTPELGIGMLDELCDRWTAADLAVVAPPFREISSLLSLVIAKRGVDAAQEMFDLLASLPTVSRQLPFAPLVEYYINHGMQDRSRALILRAVQQEIPVGPRGANVCCRHLAEVAGLSDLANFMRHLQRTHELQLVADDVFVKFFALCAAEYKVADFEWVLGALVHLGRSAGTWRAIVDCLAASSMRLLSAMLYVVVGSNDGNVRMATMILRTMQKSPRRAVIANMMLETLWECKVQPTATICHLALTAIVTSRQAQMRQAGTTSGPRATKAYLAATVGRHIDTFTSVGVRPQLLTTALHILASDRRHAHNWCLDILGAMPHAQRDVRFYGAIAQGCVRFGSVEGINDVLRAMEADGVEPTAELFSTIIECYTNLRPRSTSEPAPAPAPEQYGATPHQPAPAGSHGEDTGAGAHEPPPPEDASRGVRESDDSPEARGFYEACLARALSVWDELAQYGLSPSYRSCVAVLSAFAKAKKRDQGEDFVGVILANGFAHTGETARGWIRLRLATGDTSGALRVFSAIDNAARCERLARRDARYLGLDAVAPTPRMFAEFVLHYVACGELEHAVAIIRALHRQRLRAEPWVYTRLLKELAHCDLRNMLVEVLKEMLAAGARPDSAGRAVVREYADFTAHIAASSGRPVTPDDGAGSDR</sequence>
<feature type="region of interest" description="Disordered" evidence="2">
    <location>
        <begin position="964"/>
        <end position="1019"/>
    </location>
</feature>
<dbReference type="EMBL" id="JANBOI010000065">
    <property type="protein sequence ID" value="KAJ1734622.1"/>
    <property type="molecule type" value="Genomic_DNA"/>
</dbReference>
<evidence type="ECO:0000256" key="2">
    <source>
        <dbReference type="SAM" id="MobiDB-lite"/>
    </source>
</evidence>
<dbReference type="InterPro" id="IPR011990">
    <property type="entry name" value="TPR-like_helical_dom_sf"/>
</dbReference>
<dbReference type="PANTHER" id="PTHR47939:SF5">
    <property type="entry name" value="PENTACOTRIPEPTIDE-REPEAT REGION OF PRORP DOMAIN-CONTAINING PROTEIN"/>
    <property type="match status" value="1"/>
</dbReference>
<dbReference type="NCBIfam" id="TIGR00756">
    <property type="entry name" value="PPR"/>
    <property type="match status" value="1"/>
</dbReference>
<dbReference type="InterPro" id="IPR050667">
    <property type="entry name" value="PPR-containing_protein"/>
</dbReference>
<dbReference type="InterPro" id="IPR002885">
    <property type="entry name" value="PPR_rpt"/>
</dbReference>
<gene>
    <name evidence="3" type="ORF">LPJ61_000976</name>
</gene>
<dbReference type="Gene3D" id="1.25.40.10">
    <property type="entry name" value="Tetratricopeptide repeat domain"/>
    <property type="match status" value="3"/>
</dbReference>
<evidence type="ECO:0000313" key="4">
    <source>
        <dbReference type="Proteomes" id="UP001143981"/>
    </source>
</evidence>
<dbReference type="PANTHER" id="PTHR47939">
    <property type="entry name" value="MEMBRANE-ASSOCIATED SALT-INDUCIBLE PROTEIN-LIKE"/>
    <property type="match status" value="1"/>
</dbReference>